<dbReference type="GO" id="GO:0000156">
    <property type="term" value="F:phosphorelay response regulator activity"/>
    <property type="evidence" value="ECO:0007669"/>
    <property type="project" value="TreeGrafter"/>
</dbReference>
<dbReference type="InterPro" id="IPR003594">
    <property type="entry name" value="HATPase_dom"/>
</dbReference>
<evidence type="ECO:0000256" key="5">
    <source>
        <dbReference type="ARBA" id="ARBA00022741"/>
    </source>
</evidence>
<dbReference type="SMART" id="SM00387">
    <property type="entry name" value="HATPase_c"/>
    <property type="match status" value="1"/>
</dbReference>
<dbReference type="PRINTS" id="PR00344">
    <property type="entry name" value="BCTRLSENSOR"/>
</dbReference>
<dbReference type="SMART" id="SM00388">
    <property type="entry name" value="HisKA"/>
    <property type="match status" value="1"/>
</dbReference>
<dbReference type="Pfam" id="PF00512">
    <property type="entry name" value="HisKA"/>
    <property type="match status" value="1"/>
</dbReference>
<keyword evidence="4" id="KW-0808">Transferase</keyword>
<dbReference type="InterPro" id="IPR036097">
    <property type="entry name" value="HisK_dim/P_sf"/>
</dbReference>
<evidence type="ECO:0000256" key="3">
    <source>
        <dbReference type="ARBA" id="ARBA00022553"/>
    </source>
</evidence>
<evidence type="ECO:0000256" key="9">
    <source>
        <dbReference type="SAM" id="Phobius"/>
    </source>
</evidence>
<dbReference type="AlphaFoldDB" id="A0A0S2SLN3"/>
<comment type="catalytic activity">
    <reaction evidence="1">
        <text>ATP + protein L-histidine = ADP + protein N-phospho-L-histidine.</text>
        <dbReference type="EC" id="2.7.13.3"/>
    </reaction>
</comment>
<dbReference type="KEGG" id="asr:WL1483_3205"/>
<reference evidence="12" key="1">
    <citation type="submission" date="2015-10" db="EMBL/GenBank/DDBJ databases">
        <title>Complete Genome Sequence of Aeromonas schubertii strain WL1483.</title>
        <authorList>
            <person name="Liu L."/>
        </authorList>
    </citation>
    <scope>NUCLEOTIDE SEQUENCE [LARGE SCALE GENOMIC DNA]</scope>
    <source>
        <strain evidence="12">WL1483</strain>
    </source>
</reference>
<evidence type="ECO:0000256" key="2">
    <source>
        <dbReference type="ARBA" id="ARBA00012438"/>
    </source>
</evidence>
<dbReference type="Pfam" id="PF02518">
    <property type="entry name" value="HATPase_c"/>
    <property type="match status" value="1"/>
</dbReference>
<keyword evidence="9" id="KW-1133">Transmembrane helix</keyword>
<keyword evidence="7" id="KW-0067">ATP-binding</keyword>
<dbReference type="InterPro" id="IPR003661">
    <property type="entry name" value="HisK_dim/P_dom"/>
</dbReference>
<gene>
    <name evidence="11" type="ORF">WL1483_3205</name>
</gene>
<dbReference type="InterPro" id="IPR036890">
    <property type="entry name" value="HATPase_C_sf"/>
</dbReference>
<keyword evidence="9" id="KW-0812">Transmembrane</keyword>
<dbReference type="CDD" id="cd00082">
    <property type="entry name" value="HisKA"/>
    <property type="match status" value="1"/>
</dbReference>
<keyword evidence="6 11" id="KW-0418">Kinase</keyword>
<evidence type="ECO:0000256" key="7">
    <source>
        <dbReference type="ARBA" id="ARBA00022840"/>
    </source>
</evidence>
<dbReference type="Proteomes" id="UP000058114">
    <property type="component" value="Chromosome"/>
</dbReference>
<proteinExistence type="predicted"/>
<name>A0A0S2SLN3_9GAMM</name>
<evidence type="ECO:0000313" key="11">
    <source>
        <dbReference type="EMBL" id="ALP42624.1"/>
    </source>
</evidence>
<evidence type="ECO:0000259" key="10">
    <source>
        <dbReference type="PROSITE" id="PS50109"/>
    </source>
</evidence>
<keyword evidence="8" id="KW-0902">Two-component regulatory system</keyword>
<dbReference type="PATRIC" id="fig|652.5.peg.3560"/>
<dbReference type="Gene3D" id="1.10.287.130">
    <property type="match status" value="1"/>
</dbReference>
<dbReference type="PANTHER" id="PTHR42878:SF7">
    <property type="entry name" value="SENSOR HISTIDINE KINASE GLRK"/>
    <property type="match status" value="1"/>
</dbReference>
<evidence type="ECO:0000256" key="6">
    <source>
        <dbReference type="ARBA" id="ARBA00022777"/>
    </source>
</evidence>
<dbReference type="SUPFAM" id="SSF47384">
    <property type="entry name" value="Homodimeric domain of signal transducing histidine kinase"/>
    <property type="match status" value="1"/>
</dbReference>
<feature type="domain" description="Histidine kinase" evidence="10">
    <location>
        <begin position="257"/>
        <end position="471"/>
    </location>
</feature>
<dbReference type="GO" id="GO:0000155">
    <property type="term" value="F:phosphorelay sensor kinase activity"/>
    <property type="evidence" value="ECO:0007669"/>
    <property type="project" value="InterPro"/>
</dbReference>
<dbReference type="EC" id="2.7.13.3" evidence="2"/>
<protein>
    <recommendedName>
        <fullName evidence="2">histidine kinase</fullName>
        <ecNumber evidence="2">2.7.13.3</ecNumber>
    </recommendedName>
</protein>
<dbReference type="EMBL" id="CP013067">
    <property type="protein sequence ID" value="ALP42624.1"/>
    <property type="molecule type" value="Genomic_DNA"/>
</dbReference>
<dbReference type="GO" id="GO:0005524">
    <property type="term" value="F:ATP binding"/>
    <property type="evidence" value="ECO:0007669"/>
    <property type="project" value="UniProtKB-KW"/>
</dbReference>
<feature type="transmembrane region" description="Helical" evidence="9">
    <location>
        <begin position="177"/>
        <end position="200"/>
    </location>
</feature>
<accession>A0A0S2SLN3</accession>
<sequence>MFKVGNKFQPRSLLTLVLTGYLLVLLPLILMIWHDYNTLTRISQRVEEGSVRMVQDTRRAIQLTALSEELERTLRRFAVLEDESLLGRYREQLETYQTLLEEHKAGVPAPAEYRELDADLAWLQELEGLEQARANADSPRFLDVHRHHEALEEATNAWVDTMVNEAQDRITRLQNELWWVSGVVGTLTLLAALLFTYLIIHPMRQLESRILSLGAGIEPERTPVEGPAELVLLGERLAWLHDRLQALEQQKYRFLRHVSHELKTPLACLREGADLLGEGVVGPLNGDQKDICDLLTDNSRRLQTLIERLLDFNRLSQQESFEMSSLPLAPLFASLLDTYRLPLESKGMRVELPAISGAVRGEPYRLGLILDNLFSNAVSYGRDGGTIWLRTRQEGTRMVVEVANQGSPIEEQERSRIFEPFEQGPSLRQGVLKGSGIGLSIALESARSLGGELTLVEDEMADVCFRLTLDA</sequence>
<reference evidence="11 12" key="2">
    <citation type="journal article" date="2016" name="Genome Announc.">
        <title>Complete Genome Sequence of the Highly Virulent Aeromonas schubertii Strain WL1483, Isolated from Diseased Snakehead Fish (Channa argus) in China.</title>
        <authorList>
            <person name="Liu L."/>
            <person name="Li N."/>
            <person name="Zhang D."/>
            <person name="Fu X."/>
            <person name="Shi C."/>
            <person name="Lin Q."/>
            <person name="Hao G."/>
        </authorList>
    </citation>
    <scope>NUCLEOTIDE SEQUENCE [LARGE SCALE GENOMIC DNA]</scope>
    <source>
        <strain evidence="11 12">WL1483</strain>
    </source>
</reference>
<evidence type="ECO:0000256" key="8">
    <source>
        <dbReference type="ARBA" id="ARBA00023012"/>
    </source>
</evidence>
<feature type="transmembrane region" description="Helical" evidence="9">
    <location>
        <begin position="12"/>
        <end position="33"/>
    </location>
</feature>
<dbReference type="PANTHER" id="PTHR42878">
    <property type="entry name" value="TWO-COMPONENT HISTIDINE KINASE"/>
    <property type="match status" value="1"/>
</dbReference>
<keyword evidence="5" id="KW-0547">Nucleotide-binding</keyword>
<keyword evidence="3" id="KW-0597">Phosphoprotein</keyword>
<dbReference type="GO" id="GO:0007234">
    <property type="term" value="P:osmosensory signaling via phosphorelay pathway"/>
    <property type="evidence" value="ECO:0007669"/>
    <property type="project" value="TreeGrafter"/>
</dbReference>
<dbReference type="InterPro" id="IPR005467">
    <property type="entry name" value="His_kinase_dom"/>
</dbReference>
<organism evidence="11 12">
    <name type="scientific">Aeromonas schubertii</name>
    <dbReference type="NCBI Taxonomy" id="652"/>
    <lineage>
        <taxon>Bacteria</taxon>
        <taxon>Pseudomonadati</taxon>
        <taxon>Pseudomonadota</taxon>
        <taxon>Gammaproteobacteria</taxon>
        <taxon>Aeromonadales</taxon>
        <taxon>Aeromonadaceae</taxon>
        <taxon>Aeromonas</taxon>
    </lineage>
</organism>
<dbReference type="RefSeq" id="WP_060587314.1">
    <property type="nucleotide sequence ID" value="NZ_CP013067.1"/>
</dbReference>
<dbReference type="GO" id="GO:0030295">
    <property type="term" value="F:protein kinase activator activity"/>
    <property type="evidence" value="ECO:0007669"/>
    <property type="project" value="TreeGrafter"/>
</dbReference>
<evidence type="ECO:0000256" key="1">
    <source>
        <dbReference type="ARBA" id="ARBA00000085"/>
    </source>
</evidence>
<dbReference type="InterPro" id="IPR004358">
    <property type="entry name" value="Sig_transdc_His_kin-like_C"/>
</dbReference>
<evidence type="ECO:0000313" key="12">
    <source>
        <dbReference type="Proteomes" id="UP000058114"/>
    </source>
</evidence>
<keyword evidence="9" id="KW-0472">Membrane</keyword>
<dbReference type="InterPro" id="IPR050351">
    <property type="entry name" value="BphY/WalK/GraS-like"/>
</dbReference>
<dbReference type="PROSITE" id="PS50109">
    <property type="entry name" value="HIS_KIN"/>
    <property type="match status" value="1"/>
</dbReference>
<evidence type="ECO:0000256" key="4">
    <source>
        <dbReference type="ARBA" id="ARBA00022679"/>
    </source>
</evidence>
<dbReference type="Gene3D" id="3.30.565.10">
    <property type="entry name" value="Histidine kinase-like ATPase, C-terminal domain"/>
    <property type="match status" value="1"/>
</dbReference>
<dbReference type="SUPFAM" id="SSF55874">
    <property type="entry name" value="ATPase domain of HSP90 chaperone/DNA topoisomerase II/histidine kinase"/>
    <property type="match status" value="1"/>
</dbReference>